<sequence>MIYPVINPSHFIKIKLSYRSEITILTAPSMANTHLTIHLRFFAPWHFLYFKILMMSTASLLPTHWKIIIVHFLVKSII</sequence>
<dbReference type="EMBL" id="KQ418200">
    <property type="protein sequence ID" value="KOF88257.1"/>
    <property type="molecule type" value="Genomic_DNA"/>
</dbReference>
<reference evidence="2" key="1">
    <citation type="submission" date="2015-07" db="EMBL/GenBank/DDBJ databases">
        <title>MeaNS - Measles Nucleotide Surveillance Program.</title>
        <authorList>
            <person name="Tran T."/>
            <person name="Druce J."/>
        </authorList>
    </citation>
    <scope>NUCLEOTIDE SEQUENCE</scope>
    <source>
        <strain evidence="2">UCB-OBI-ISO-001</strain>
        <tissue evidence="2">Gonad</tissue>
    </source>
</reference>
<evidence type="ECO:0000256" key="1">
    <source>
        <dbReference type="SAM" id="Phobius"/>
    </source>
</evidence>
<keyword evidence="1" id="KW-0812">Transmembrane</keyword>
<dbReference type="AlphaFoldDB" id="A0A0L8HG97"/>
<gene>
    <name evidence="2" type="ORF">OCBIM_22015152mg</name>
</gene>
<evidence type="ECO:0000313" key="2">
    <source>
        <dbReference type="EMBL" id="KOF88257.1"/>
    </source>
</evidence>
<proteinExistence type="predicted"/>
<name>A0A0L8HG97_OCTBM</name>
<keyword evidence="1" id="KW-0472">Membrane</keyword>
<keyword evidence="1" id="KW-1133">Transmembrane helix</keyword>
<protein>
    <submittedName>
        <fullName evidence="2">Uncharacterized protein</fullName>
    </submittedName>
</protein>
<feature type="transmembrane region" description="Helical" evidence="1">
    <location>
        <begin position="48"/>
        <end position="74"/>
    </location>
</feature>
<accession>A0A0L8HG97</accession>
<organism evidence="2">
    <name type="scientific">Octopus bimaculoides</name>
    <name type="common">California two-spotted octopus</name>
    <dbReference type="NCBI Taxonomy" id="37653"/>
    <lineage>
        <taxon>Eukaryota</taxon>
        <taxon>Metazoa</taxon>
        <taxon>Spiralia</taxon>
        <taxon>Lophotrochozoa</taxon>
        <taxon>Mollusca</taxon>
        <taxon>Cephalopoda</taxon>
        <taxon>Coleoidea</taxon>
        <taxon>Octopodiformes</taxon>
        <taxon>Octopoda</taxon>
        <taxon>Incirrata</taxon>
        <taxon>Octopodidae</taxon>
        <taxon>Octopus</taxon>
    </lineage>
</organism>